<dbReference type="InterPro" id="IPR046522">
    <property type="entry name" value="DUF6699"/>
</dbReference>
<dbReference type="Pfam" id="PF20415">
    <property type="entry name" value="DUF6699"/>
    <property type="match status" value="1"/>
</dbReference>
<organism evidence="3 4">
    <name type="scientific">Psilocybe cyanescens</name>
    <dbReference type="NCBI Taxonomy" id="93625"/>
    <lineage>
        <taxon>Eukaryota</taxon>
        <taxon>Fungi</taxon>
        <taxon>Dikarya</taxon>
        <taxon>Basidiomycota</taxon>
        <taxon>Agaricomycotina</taxon>
        <taxon>Agaricomycetes</taxon>
        <taxon>Agaricomycetidae</taxon>
        <taxon>Agaricales</taxon>
        <taxon>Agaricineae</taxon>
        <taxon>Strophariaceae</taxon>
        <taxon>Psilocybe</taxon>
    </lineage>
</organism>
<evidence type="ECO:0000313" key="4">
    <source>
        <dbReference type="Proteomes" id="UP000283269"/>
    </source>
</evidence>
<comment type="caution">
    <text evidence="3">The sequence shown here is derived from an EMBL/GenBank/DDBJ whole genome shotgun (WGS) entry which is preliminary data.</text>
</comment>
<evidence type="ECO:0000256" key="1">
    <source>
        <dbReference type="SAM" id="MobiDB-lite"/>
    </source>
</evidence>
<dbReference type="Proteomes" id="UP000283269">
    <property type="component" value="Unassembled WGS sequence"/>
</dbReference>
<reference evidence="3 4" key="1">
    <citation type="journal article" date="2018" name="Evol. Lett.">
        <title>Horizontal gene cluster transfer increased hallucinogenic mushroom diversity.</title>
        <authorList>
            <person name="Reynolds H.T."/>
            <person name="Vijayakumar V."/>
            <person name="Gluck-Thaler E."/>
            <person name="Korotkin H.B."/>
            <person name="Matheny P.B."/>
            <person name="Slot J.C."/>
        </authorList>
    </citation>
    <scope>NUCLEOTIDE SEQUENCE [LARGE SCALE GENOMIC DNA]</scope>
    <source>
        <strain evidence="3 4">2631</strain>
    </source>
</reference>
<feature type="region of interest" description="Disordered" evidence="1">
    <location>
        <begin position="44"/>
        <end position="76"/>
    </location>
</feature>
<proteinExistence type="predicted"/>
<keyword evidence="4" id="KW-1185">Reference proteome</keyword>
<dbReference type="AlphaFoldDB" id="A0A409XS56"/>
<dbReference type="EMBL" id="NHYD01000702">
    <property type="protein sequence ID" value="PPQ93547.1"/>
    <property type="molecule type" value="Genomic_DNA"/>
</dbReference>
<gene>
    <name evidence="3" type="ORF">CVT25_000287</name>
</gene>
<accession>A0A409XS56</accession>
<name>A0A409XS56_PSICY</name>
<protein>
    <recommendedName>
        <fullName evidence="2">DUF6699 domain-containing protein</fullName>
    </recommendedName>
</protein>
<evidence type="ECO:0000259" key="2">
    <source>
        <dbReference type="Pfam" id="PF20415"/>
    </source>
</evidence>
<feature type="compositionally biased region" description="Pro residues" evidence="1">
    <location>
        <begin position="67"/>
        <end position="76"/>
    </location>
</feature>
<dbReference type="InParanoid" id="A0A409XS56"/>
<feature type="compositionally biased region" description="Low complexity" evidence="1">
    <location>
        <begin position="55"/>
        <end position="66"/>
    </location>
</feature>
<sequence>MPGFIPAEHEGVVVNHDEHRHGRASYREESKPLYVPFPGHGYGHRAAPSHPPRPSTTTTTTMHRGPPSFPFPPPLSLPRPPTTTAYGLNEPQWIPGAPAPLIYELSPYARVPLPPLVTVHPILAFDVFHEQNPALTWTIDQPPKYAAPTPGRSNVHIHMPVHMNQNQNVNVNLDMSPYHWKSLPATDPPTSTPLRIRIECFSESLITVHPLHAHPHNGGISTGIITVGDVLSAIYTGARRCATEQLCLAFNIDPRISGASAITNYGQLVRRDARAGARGPAMGEDGVSSNVRASMAFRTRWAGLAPSRREQDVWLLHTRSIAS</sequence>
<dbReference type="OrthoDB" id="3172906at2759"/>
<evidence type="ECO:0000313" key="3">
    <source>
        <dbReference type="EMBL" id="PPQ93547.1"/>
    </source>
</evidence>
<feature type="domain" description="DUF6699" evidence="2">
    <location>
        <begin position="136"/>
        <end position="306"/>
    </location>
</feature>